<name>A0A4R6RZL3_9MICO</name>
<sequence>MMSNVSDSVGRVALAGDWHVDARWAVDAIAAARKAGTAVIFQVGDFGWWPRDPLGRKYLREVNAACEQHEVDLRVLGGNHEDWEMWSSEQTTYPAITLLPRAGRMSIGGRTVAWMAGAASIDREYCTEGLDWFPQELPTPLDVSVASEGGMADILLTHEAPLVASNGVALGRVKNPYGLNEEIRAYSLAGAALVQEAADRIQPLLHAHGHWHLPESQLISESVGAREHTVLSLGMNGQRQNVVLLNLKSLSWESVAVGSV</sequence>
<evidence type="ECO:0000313" key="2">
    <source>
        <dbReference type="EMBL" id="TDP92364.1"/>
    </source>
</evidence>
<feature type="domain" description="Calcineurin-like phosphoesterase" evidence="1">
    <location>
        <begin position="11"/>
        <end position="213"/>
    </location>
</feature>
<dbReference type="EMBL" id="SNYA01000004">
    <property type="protein sequence ID" value="TDP92364.1"/>
    <property type="molecule type" value="Genomic_DNA"/>
</dbReference>
<dbReference type="AlphaFoldDB" id="A0A4R6RZL3"/>
<dbReference type="InterPro" id="IPR004843">
    <property type="entry name" value="Calcineurin-like_PHP"/>
</dbReference>
<dbReference type="Gene3D" id="3.60.21.10">
    <property type="match status" value="1"/>
</dbReference>
<protein>
    <recommendedName>
        <fullName evidence="1">Calcineurin-like phosphoesterase domain-containing protein</fullName>
    </recommendedName>
</protein>
<evidence type="ECO:0000313" key="3">
    <source>
        <dbReference type="Proteomes" id="UP000295601"/>
    </source>
</evidence>
<dbReference type="SUPFAM" id="SSF56300">
    <property type="entry name" value="Metallo-dependent phosphatases"/>
    <property type="match status" value="1"/>
</dbReference>
<keyword evidence="3" id="KW-1185">Reference proteome</keyword>
<dbReference type="Proteomes" id="UP000295601">
    <property type="component" value="Unassembled WGS sequence"/>
</dbReference>
<comment type="caution">
    <text evidence="2">The sequence shown here is derived from an EMBL/GenBank/DDBJ whole genome shotgun (WGS) entry which is preliminary data.</text>
</comment>
<evidence type="ECO:0000259" key="1">
    <source>
        <dbReference type="Pfam" id="PF00149"/>
    </source>
</evidence>
<dbReference type="GO" id="GO:0016787">
    <property type="term" value="F:hydrolase activity"/>
    <property type="evidence" value="ECO:0007669"/>
    <property type="project" value="InterPro"/>
</dbReference>
<reference evidence="2 3" key="1">
    <citation type="submission" date="2019-03" db="EMBL/GenBank/DDBJ databases">
        <title>Genomic analyses of the natural microbiome of Caenorhabditis elegans.</title>
        <authorList>
            <person name="Samuel B."/>
        </authorList>
    </citation>
    <scope>NUCLEOTIDE SEQUENCE [LARGE SCALE GENOMIC DNA]</scope>
    <source>
        <strain evidence="2 3">JUb18</strain>
    </source>
</reference>
<accession>A0A4R6RZL3</accession>
<dbReference type="InterPro" id="IPR029052">
    <property type="entry name" value="Metallo-depent_PP-like"/>
</dbReference>
<gene>
    <name evidence="2" type="ORF">EDF62_1570</name>
</gene>
<organism evidence="2 3">
    <name type="scientific">Leucobacter luti</name>
    <dbReference type="NCBI Taxonomy" id="340320"/>
    <lineage>
        <taxon>Bacteria</taxon>
        <taxon>Bacillati</taxon>
        <taxon>Actinomycetota</taxon>
        <taxon>Actinomycetes</taxon>
        <taxon>Micrococcales</taxon>
        <taxon>Microbacteriaceae</taxon>
        <taxon>Leucobacter</taxon>
    </lineage>
</organism>
<proteinExistence type="predicted"/>
<dbReference type="Pfam" id="PF00149">
    <property type="entry name" value="Metallophos"/>
    <property type="match status" value="1"/>
</dbReference>